<dbReference type="InterPro" id="IPR019851">
    <property type="entry name" value="CRISPR-assoc_Cas1_ECOLI"/>
</dbReference>
<dbReference type="Pfam" id="PF01867">
    <property type="entry name" value="Cas_Cas1"/>
    <property type="match status" value="2"/>
</dbReference>
<keyword evidence="1 8" id="KW-0540">Nuclease</keyword>
<dbReference type="RefSeq" id="WP_343045214.1">
    <property type="nucleotide sequence ID" value="NZ_CAIJCS010000018.1"/>
</dbReference>
<dbReference type="GO" id="GO:0051607">
    <property type="term" value="P:defense response to virus"/>
    <property type="evidence" value="ECO:0007669"/>
    <property type="project" value="UniProtKB-UniRule"/>
</dbReference>
<accession>A0A6V6Y2Z3</accession>
<dbReference type="Proteomes" id="UP000586454">
    <property type="component" value="Unassembled WGS sequence"/>
</dbReference>
<evidence type="ECO:0000256" key="1">
    <source>
        <dbReference type="ARBA" id="ARBA00022722"/>
    </source>
</evidence>
<dbReference type="InterPro" id="IPR042206">
    <property type="entry name" value="CRISPR-assoc_Cas1_C"/>
</dbReference>
<protein>
    <recommendedName>
        <fullName evidence="8">CRISPR-associated endonuclease Cas1</fullName>
        <ecNumber evidence="8">3.1.-.-</ecNumber>
    </recommendedName>
</protein>
<feature type="binding site" evidence="8">
    <location>
        <position position="215"/>
    </location>
    <ligand>
        <name>Mn(2+)</name>
        <dbReference type="ChEBI" id="CHEBI:29035"/>
    </ligand>
</feature>
<dbReference type="InterPro" id="IPR050646">
    <property type="entry name" value="Cas1"/>
</dbReference>
<dbReference type="NCBIfam" id="TIGR03638">
    <property type="entry name" value="cas1_ECOLI"/>
    <property type="match status" value="1"/>
</dbReference>
<comment type="similarity">
    <text evidence="8">Belongs to the CRISPR-associated endonuclease Cas1 family.</text>
</comment>
<dbReference type="NCBIfam" id="TIGR00287">
    <property type="entry name" value="cas1"/>
    <property type="match status" value="1"/>
</dbReference>
<keyword evidence="5 8" id="KW-0460">Magnesium</keyword>
<proteinExistence type="inferred from homology"/>
<evidence type="ECO:0000256" key="3">
    <source>
        <dbReference type="ARBA" id="ARBA00022759"/>
    </source>
</evidence>
<keyword evidence="7 8" id="KW-0238">DNA-binding</keyword>
<evidence type="ECO:0000256" key="7">
    <source>
        <dbReference type="ARBA" id="ARBA00023125"/>
    </source>
</evidence>
<reference evidence="9 10" key="1">
    <citation type="submission" date="2020-06" db="EMBL/GenBank/DDBJ databases">
        <authorList>
            <person name="Criscuolo A."/>
        </authorList>
    </citation>
    <scope>NUCLEOTIDE SEQUENCE [LARGE SCALE GENOMIC DNA]</scope>
    <source>
        <strain evidence="9">1804121828</strain>
    </source>
</reference>
<dbReference type="Gene3D" id="3.100.10.20">
    <property type="entry name" value="CRISPR-associated endonuclease Cas1, N-terminal domain"/>
    <property type="match status" value="1"/>
</dbReference>
<keyword evidence="3 8" id="KW-0255">Endonuclease</keyword>
<feature type="binding site" evidence="8">
    <location>
        <position position="228"/>
    </location>
    <ligand>
        <name>Mn(2+)</name>
        <dbReference type="ChEBI" id="CHEBI:29035"/>
    </ligand>
</feature>
<keyword evidence="6 8" id="KW-0051">Antiviral defense</keyword>
<dbReference type="PANTHER" id="PTHR34353">
    <property type="entry name" value="CRISPR-ASSOCIATED ENDONUCLEASE CAS1 1"/>
    <property type="match status" value="1"/>
</dbReference>
<dbReference type="InterPro" id="IPR002729">
    <property type="entry name" value="CRISPR-assoc_Cas1"/>
</dbReference>
<evidence type="ECO:0000256" key="4">
    <source>
        <dbReference type="ARBA" id="ARBA00022801"/>
    </source>
</evidence>
<gene>
    <name evidence="8" type="primary">cas1</name>
    <name evidence="9" type="ORF">PEPNEM18_00874</name>
</gene>
<evidence type="ECO:0000256" key="6">
    <source>
        <dbReference type="ARBA" id="ARBA00023118"/>
    </source>
</evidence>
<dbReference type="InterPro" id="IPR033641">
    <property type="entry name" value="Cas1_I-E"/>
</dbReference>
<dbReference type="EMBL" id="CAIJCS010000018">
    <property type="protein sequence ID" value="CAC9930279.1"/>
    <property type="molecule type" value="Genomic_DNA"/>
</dbReference>
<keyword evidence="8" id="KW-0464">Manganese</keyword>
<comment type="cofactor">
    <cofactor evidence="8">
        <name>Mg(2+)</name>
        <dbReference type="ChEBI" id="CHEBI:18420"/>
    </cofactor>
    <cofactor evidence="8">
        <name>Mn(2+)</name>
        <dbReference type="ChEBI" id="CHEBI:29035"/>
    </cofactor>
</comment>
<dbReference type="InterPro" id="IPR042211">
    <property type="entry name" value="CRISPR-assoc_Cas1_N"/>
</dbReference>
<sequence length="317" mass="35789">MIEKTFGAQKAELKELPRIGDRVSFLYIEHAVINRKDSALSVTDRRGIVYVPVAMIGVLLLGPGTDITHRAMEILGDVGTSVLWVGERGVRQYAHGRALARSTRMLEKQAALVTNRRKRLEVARKMYQMRFSGEETDDLTMQQLRGREGARVRSTYRKYSKKYDVAWDKRTYDPDNFHDGNAVNQALSSANVALYGIVHSVVAALGMSPGLGFVHTGHDLSFVYDIADLYKADLTIPLAFKIASEHDEEDDIGAIARRAVRDAVNDGKLMEKIVKDLQKLMEVDTEDRWDAETISLWDDKEHLVAYGVSYKEHDKDM</sequence>
<dbReference type="CDD" id="cd09719">
    <property type="entry name" value="Cas1_I-E"/>
    <property type="match status" value="1"/>
</dbReference>
<dbReference type="GO" id="GO:0003677">
    <property type="term" value="F:DNA binding"/>
    <property type="evidence" value="ECO:0007669"/>
    <property type="project" value="UniProtKB-KW"/>
</dbReference>
<organism evidence="9 10">
    <name type="scientific">Aedoeadaptatus nemausensis</name>
    <dbReference type="NCBI Taxonomy" id="2582829"/>
    <lineage>
        <taxon>Bacteria</taxon>
        <taxon>Bacillati</taxon>
        <taxon>Bacillota</taxon>
        <taxon>Tissierellia</taxon>
        <taxon>Tissierellales</taxon>
        <taxon>Peptoniphilaceae</taxon>
        <taxon>Aedoeadaptatus</taxon>
    </lineage>
</organism>
<dbReference type="PANTHER" id="PTHR34353:SF3">
    <property type="entry name" value="CRISPR-ASSOCIATED ENDONUCLEASE CAS1"/>
    <property type="match status" value="1"/>
</dbReference>
<keyword evidence="4 8" id="KW-0378">Hydrolase</keyword>
<dbReference type="HAMAP" id="MF_01470">
    <property type="entry name" value="Cas1"/>
    <property type="match status" value="1"/>
</dbReference>
<dbReference type="GO" id="GO:0016787">
    <property type="term" value="F:hydrolase activity"/>
    <property type="evidence" value="ECO:0007669"/>
    <property type="project" value="UniProtKB-KW"/>
</dbReference>
<dbReference type="Gene3D" id="1.20.120.920">
    <property type="entry name" value="CRISPR-associated endonuclease Cas1, C-terminal domain"/>
    <property type="match status" value="1"/>
</dbReference>
<comment type="subunit">
    <text evidence="8">Homodimer, forms a heterotetramer with a Cas2 homodimer.</text>
</comment>
<dbReference type="GO" id="GO:0004520">
    <property type="term" value="F:DNA endonuclease activity"/>
    <property type="evidence" value="ECO:0007669"/>
    <property type="project" value="InterPro"/>
</dbReference>
<keyword evidence="2 8" id="KW-0479">Metal-binding</keyword>
<comment type="caution">
    <text evidence="9">The sequence shown here is derived from an EMBL/GenBank/DDBJ whole genome shotgun (WGS) entry which is preliminary data.</text>
</comment>
<evidence type="ECO:0000256" key="2">
    <source>
        <dbReference type="ARBA" id="ARBA00022723"/>
    </source>
</evidence>
<dbReference type="GO" id="GO:0043571">
    <property type="term" value="P:maintenance of CRISPR repeat elements"/>
    <property type="evidence" value="ECO:0007669"/>
    <property type="project" value="UniProtKB-UniRule"/>
</dbReference>
<evidence type="ECO:0000256" key="5">
    <source>
        <dbReference type="ARBA" id="ARBA00022842"/>
    </source>
</evidence>
<comment type="function">
    <text evidence="8">CRISPR (clustered regularly interspaced short palindromic repeat), is an adaptive immune system that provides protection against mobile genetic elements (viruses, transposable elements and conjugative plasmids). CRISPR clusters contain spacers, sequences complementary to antecedent mobile elements, and target invading nucleic acids. CRISPR clusters are transcribed and processed into CRISPR RNA (crRNA). Acts as a dsDNA endonuclease. Involved in the integration of spacer DNA into the CRISPR cassette.</text>
</comment>
<evidence type="ECO:0000313" key="10">
    <source>
        <dbReference type="Proteomes" id="UP000586454"/>
    </source>
</evidence>
<evidence type="ECO:0000313" key="9">
    <source>
        <dbReference type="EMBL" id="CAC9930279.1"/>
    </source>
</evidence>
<dbReference type="GO" id="GO:0046872">
    <property type="term" value="F:metal ion binding"/>
    <property type="evidence" value="ECO:0007669"/>
    <property type="project" value="UniProtKB-UniRule"/>
</dbReference>
<dbReference type="AlphaFoldDB" id="A0A6V6Y2Z3"/>
<evidence type="ECO:0000256" key="8">
    <source>
        <dbReference type="HAMAP-Rule" id="MF_01470"/>
    </source>
</evidence>
<feature type="binding site" evidence="8">
    <location>
        <position position="148"/>
    </location>
    <ligand>
        <name>Mn(2+)</name>
        <dbReference type="ChEBI" id="CHEBI:29035"/>
    </ligand>
</feature>
<dbReference type="EC" id="3.1.-.-" evidence="8"/>
<keyword evidence="10" id="KW-1185">Reference proteome</keyword>
<name>A0A6V6Y2Z3_9FIRM</name>